<accession>A0ABQ7W0K6</accession>
<protein>
    <submittedName>
        <fullName evidence="2">Uncharacterized protein</fullName>
    </submittedName>
</protein>
<name>A0ABQ7W0K6_SOLTU</name>
<feature type="compositionally biased region" description="Polar residues" evidence="1">
    <location>
        <begin position="1"/>
        <end position="14"/>
    </location>
</feature>
<evidence type="ECO:0000256" key="1">
    <source>
        <dbReference type="SAM" id="MobiDB-lite"/>
    </source>
</evidence>
<evidence type="ECO:0000313" key="2">
    <source>
        <dbReference type="EMBL" id="KAH0773578.1"/>
    </source>
</evidence>
<reference evidence="2 3" key="1">
    <citation type="journal article" date="2021" name="bioRxiv">
        <title>Chromosome-scale and haplotype-resolved genome assembly of a tetraploid potato cultivar.</title>
        <authorList>
            <person name="Sun H."/>
            <person name="Jiao W.-B."/>
            <person name="Krause K."/>
            <person name="Campoy J.A."/>
            <person name="Goel M."/>
            <person name="Folz-Donahue K."/>
            <person name="Kukat C."/>
            <person name="Huettel B."/>
            <person name="Schneeberger K."/>
        </authorList>
    </citation>
    <scope>NUCLEOTIDE SEQUENCE [LARGE SCALE GENOMIC DNA]</scope>
    <source>
        <strain evidence="2">SolTubOtavaFocal</strain>
        <tissue evidence="2">Leaves</tissue>
    </source>
</reference>
<keyword evidence="3" id="KW-1185">Reference proteome</keyword>
<proteinExistence type="predicted"/>
<organism evidence="2 3">
    <name type="scientific">Solanum tuberosum</name>
    <name type="common">Potato</name>
    <dbReference type="NCBI Taxonomy" id="4113"/>
    <lineage>
        <taxon>Eukaryota</taxon>
        <taxon>Viridiplantae</taxon>
        <taxon>Streptophyta</taxon>
        <taxon>Embryophyta</taxon>
        <taxon>Tracheophyta</taxon>
        <taxon>Spermatophyta</taxon>
        <taxon>Magnoliopsida</taxon>
        <taxon>eudicotyledons</taxon>
        <taxon>Gunneridae</taxon>
        <taxon>Pentapetalae</taxon>
        <taxon>asterids</taxon>
        <taxon>lamiids</taxon>
        <taxon>Solanales</taxon>
        <taxon>Solanaceae</taxon>
        <taxon>Solanoideae</taxon>
        <taxon>Solaneae</taxon>
        <taxon>Solanum</taxon>
    </lineage>
</organism>
<feature type="region of interest" description="Disordered" evidence="1">
    <location>
        <begin position="1"/>
        <end position="40"/>
    </location>
</feature>
<dbReference type="Proteomes" id="UP000826656">
    <property type="component" value="Unassembled WGS sequence"/>
</dbReference>
<gene>
    <name evidence="2" type="ORF">KY290_010715</name>
</gene>
<sequence>MASFPPQSAATLSQPNPPTLTWPNQPATKVHPMTTRSQTHTLKPRKFLTNSTLSPKIPINNKQARLIPLWNSTMQAEFDALSRLTNEVYMQQPPGFENSGNPTHDLGPLHYFLCIEVIRSSADLLLSQEKYTMVLLHEESMDNCKDIDFAVSKLSQDTHQPFMSHWVALK</sequence>
<comment type="caution">
    <text evidence="2">The sequence shown here is derived from an EMBL/GenBank/DDBJ whole genome shotgun (WGS) entry which is preliminary data.</text>
</comment>
<dbReference type="EMBL" id="JAIVGD010000005">
    <property type="protein sequence ID" value="KAH0773578.1"/>
    <property type="molecule type" value="Genomic_DNA"/>
</dbReference>
<evidence type="ECO:0000313" key="3">
    <source>
        <dbReference type="Proteomes" id="UP000826656"/>
    </source>
</evidence>